<comment type="caution">
    <text evidence="1">The sequence shown here is derived from an EMBL/GenBank/DDBJ whole genome shotgun (WGS) entry which is preliminary data.</text>
</comment>
<evidence type="ECO:0000313" key="2">
    <source>
        <dbReference type="Proteomes" id="UP000663870"/>
    </source>
</evidence>
<reference evidence="1" key="1">
    <citation type="submission" date="2021-02" db="EMBL/GenBank/DDBJ databases">
        <authorList>
            <person name="Nowell W R."/>
        </authorList>
    </citation>
    <scope>NUCLEOTIDE SEQUENCE</scope>
</reference>
<evidence type="ECO:0000313" key="1">
    <source>
        <dbReference type="EMBL" id="CAF1079010.1"/>
    </source>
</evidence>
<proteinExistence type="predicted"/>
<organism evidence="1 2">
    <name type="scientific">Rotaria sordida</name>
    <dbReference type="NCBI Taxonomy" id="392033"/>
    <lineage>
        <taxon>Eukaryota</taxon>
        <taxon>Metazoa</taxon>
        <taxon>Spiralia</taxon>
        <taxon>Gnathifera</taxon>
        <taxon>Rotifera</taxon>
        <taxon>Eurotatoria</taxon>
        <taxon>Bdelloidea</taxon>
        <taxon>Philodinida</taxon>
        <taxon>Philodinidae</taxon>
        <taxon>Rotaria</taxon>
    </lineage>
</organism>
<keyword evidence="2" id="KW-1185">Reference proteome</keyword>
<evidence type="ECO:0008006" key="3">
    <source>
        <dbReference type="Google" id="ProtNLM"/>
    </source>
</evidence>
<gene>
    <name evidence="1" type="ORF">JXQ802_LOCUS18085</name>
</gene>
<name>A0A814MGF8_9BILA</name>
<dbReference type="EMBL" id="CAJNOL010000469">
    <property type="protein sequence ID" value="CAF1079010.1"/>
    <property type="molecule type" value="Genomic_DNA"/>
</dbReference>
<sequence length="615" mass="72466">MSVSKLESLPNEILVDLLEKYINAVDVFVAFFNQLNSRFNALIDQCQQFHFDFTSIRKKDFQICVNRLPNYFDKIKGLTLSECDTPGQINIFLSLFPPLNKFNELREFHLDFDVITVDKYQINEVLHSLSNSNLCTLSIKGTHISVSSILNSINTTILALPTLKRLILDTNFYTALRDFDKSTFFNIEHLIIAGHGCTWNELQHISRCSPRLKYLNVRVTNKFSNTFSSTVDIPPLTKLYTVILHFIDRYTEITWNQLVDYFRIMPNLHHLEVINSHNRFFNANDWQILFEISLSLLKRFTLKISAARLSQHGLDSIHTTLISFQTPFWIEKKNFNIFIMMCKSFGNIIYYYQPIDPQQHRFDIDFKSEIQSGTIQFWTVPERSISDNCFLLDKITSLRLSAKDPLPPSQYYFENVKYLKVDHINLSLFKWITTHIHLSKIKKLIILETETKCRLVTSLIALIENISSLQINFNQLIHQQYDLIKTKNNIKRLNISFGLFSNQQIFRKKDICIIADLFPLIEHLIIDTIDFENVPFLYICLPHLHSLTFKLIDLTFPRFDSFKERQWDNRLRDMTRLTFKRTEEWLTIWIDEVAFQESNWSSFQLKSQSNKCCTS</sequence>
<accession>A0A814MGF8</accession>
<dbReference type="AlphaFoldDB" id="A0A814MGF8"/>
<dbReference type="Proteomes" id="UP000663870">
    <property type="component" value="Unassembled WGS sequence"/>
</dbReference>
<dbReference type="SUPFAM" id="SSF52047">
    <property type="entry name" value="RNI-like"/>
    <property type="match status" value="1"/>
</dbReference>
<protein>
    <recommendedName>
        <fullName evidence="3">F-box domain-containing protein</fullName>
    </recommendedName>
</protein>